<feature type="transmembrane region" description="Helical" evidence="7">
    <location>
        <begin position="424"/>
        <end position="443"/>
    </location>
</feature>
<keyword evidence="6 7" id="KW-0472">Membrane</keyword>
<proteinExistence type="predicted"/>
<dbReference type="Proteomes" id="UP000885148">
    <property type="component" value="Unassembled WGS sequence"/>
</dbReference>
<reference evidence="8" key="2">
    <citation type="submission" date="2021-07" db="EMBL/GenBank/DDBJ databases">
        <authorList>
            <consortium name="NCBI Pathogen Detection Project"/>
        </authorList>
    </citation>
    <scope>NUCLEOTIDE SEQUENCE</scope>
    <source>
        <strain evidence="8">91871</strain>
    </source>
</reference>
<dbReference type="RefSeq" id="WP_057102270.1">
    <property type="nucleotide sequence ID" value="NZ_JADPFX010000013.1"/>
</dbReference>
<feature type="transmembrane region" description="Helical" evidence="7">
    <location>
        <begin position="396"/>
        <end position="418"/>
    </location>
</feature>
<accession>A0A9P3Z7A4</accession>
<name>A0A9P3Z7A4_CITFR</name>
<dbReference type="PANTHER" id="PTHR30509:SF9">
    <property type="entry name" value="MULTIDRUG RESISTANCE PROTEIN MDTO"/>
    <property type="match status" value="1"/>
</dbReference>
<evidence type="ECO:0000256" key="3">
    <source>
        <dbReference type="ARBA" id="ARBA00022475"/>
    </source>
</evidence>
<feature type="transmembrane region" description="Helical" evidence="7">
    <location>
        <begin position="101"/>
        <end position="120"/>
    </location>
</feature>
<comment type="caution">
    <text evidence="8">The sequence shown here is derived from an EMBL/GenBank/DDBJ whole genome shotgun (WGS) entry which is preliminary data.</text>
</comment>
<evidence type="ECO:0000256" key="4">
    <source>
        <dbReference type="ARBA" id="ARBA00022692"/>
    </source>
</evidence>
<feature type="transmembrane region" description="Helical" evidence="7">
    <location>
        <begin position="75"/>
        <end position="95"/>
    </location>
</feature>
<reference evidence="8" key="1">
    <citation type="journal article" date="2018" name="Genome Biol.">
        <title>SKESA: strategic k-mer extension for scrupulous assemblies.</title>
        <authorList>
            <person name="Souvorov A."/>
            <person name="Agarwala R."/>
            <person name="Lipman D.J."/>
        </authorList>
    </citation>
    <scope>NUCLEOTIDE SEQUENCE</scope>
    <source>
        <strain evidence="8">91871</strain>
    </source>
</reference>
<feature type="transmembrane region" description="Helical" evidence="7">
    <location>
        <begin position="348"/>
        <end position="366"/>
    </location>
</feature>
<evidence type="ECO:0000256" key="7">
    <source>
        <dbReference type="SAM" id="Phobius"/>
    </source>
</evidence>
<feature type="transmembrane region" description="Helical" evidence="7">
    <location>
        <begin position="125"/>
        <end position="143"/>
    </location>
</feature>
<feature type="transmembrane region" description="Helical" evidence="7">
    <location>
        <begin position="450"/>
        <end position="469"/>
    </location>
</feature>
<evidence type="ECO:0000256" key="5">
    <source>
        <dbReference type="ARBA" id="ARBA00022989"/>
    </source>
</evidence>
<evidence type="ECO:0000313" key="9">
    <source>
        <dbReference type="Proteomes" id="UP000885148"/>
    </source>
</evidence>
<evidence type="ECO:0000256" key="6">
    <source>
        <dbReference type="ARBA" id="ARBA00023136"/>
    </source>
</evidence>
<evidence type="ECO:0000313" key="8">
    <source>
        <dbReference type="EMBL" id="HBH7044037.1"/>
    </source>
</evidence>
<keyword evidence="5 7" id="KW-1133">Transmembrane helix</keyword>
<dbReference type="GO" id="GO:0022857">
    <property type="term" value="F:transmembrane transporter activity"/>
    <property type="evidence" value="ECO:0007669"/>
    <property type="project" value="InterPro"/>
</dbReference>
<organism evidence="8 9">
    <name type="scientific">Citrobacter freundii</name>
    <dbReference type="NCBI Taxonomy" id="546"/>
    <lineage>
        <taxon>Bacteria</taxon>
        <taxon>Pseudomonadati</taxon>
        <taxon>Pseudomonadota</taxon>
        <taxon>Gammaproteobacteria</taxon>
        <taxon>Enterobacterales</taxon>
        <taxon>Enterobacteriaceae</taxon>
        <taxon>Citrobacter</taxon>
        <taxon>Citrobacter freundii complex</taxon>
    </lineage>
</organism>
<dbReference type="PANTHER" id="PTHR30509">
    <property type="entry name" value="P-HYDROXYBENZOIC ACID EFFLUX PUMP SUBUNIT-RELATED"/>
    <property type="match status" value="1"/>
</dbReference>
<feature type="transmembrane region" description="Helical" evidence="7">
    <location>
        <begin position="33"/>
        <end position="63"/>
    </location>
</feature>
<gene>
    <name evidence="8" type="primary">mdtO</name>
    <name evidence="8" type="ORF">KV121_004156</name>
</gene>
<sequence length="679" mass="75957">MKALNCLPLPLVRLLAFFHEELSEQRPGRLPQIMQLWAGCLLVVLISMTYEIPFLALSLAVLFYGIQSNAFYTKFVAILFVVATALEIGSLFLIYKWSYSYPLVRLIIASLIVLACMFLMRTHRLGLVFFAVSIVAIYGQSFPGMLDYPEVVVRLTLWCIVVGLYPTLLMTLTAVLWFPSRAVNQMREALRARLGDALNRLTAPTTPLAEKYIEREVLALQKLNIFCLADDADWREKSAWWQACVATTTYLYTTLNRYNFTAHNPATRDLQQKLCREITALQDAVARGMPWQSEWELSQAEATTARECGLEPLCQTLLQLGHMNPNTPPAPVAKPPSMVSDAFTNPGYIRYALKTLLACLICYVFYSGTDWEGIHTCMLTCIIVANPSIGSSYQKMALRFGGAFFGAILALLMTIFVMPWLDNIVELLLVLAPLFLMGAWIATGSERSSYIGTQMVVTFALATLENVFGPTYDLVEIRDRAFGILIGTLVSAVIYTFVWPESEAKALPQKLASSLGLLSKLLRIPRQQDAVLMRTYLQMRIGLHATFNACDEMCERVALERQLPGDERIALIQRSQRVIHLGRDILYTWDATRNDAPTLDNAVLLESATHLADALEKYAADLATASSLPPSIENLSPSQDILPTLPKQERCIIQQITCLPDWTHPTLIPASEQEQGTSQ</sequence>
<dbReference type="EMBL" id="DAESCB010000018">
    <property type="protein sequence ID" value="HBH7044037.1"/>
    <property type="molecule type" value="Genomic_DNA"/>
</dbReference>
<feature type="transmembrane region" description="Helical" evidence="7">
    <location>
        <begin position="481"/>
        <end position="500"/>
    </location>
</feature>
<keyword evidence="4 7" id="KW-0812">Transmembrane</keyword>
<keyword evidence="2" id="KW-0813">Transport</keyword>
<protein>
    <submittedName>
        <fullName evidence="8">Multidrug efflux transporter permease subunit MdtO</fullName>
    </submittedName>
</protein>
<comment type="subcellular location">
    <subcellularLocation>
        <location evidence="1">Cell membrane</location>
        <topology evidence="1">Multi-pass membrane protein</topology>
    </subcellularLocation>
</comment>
<dbReference type="NCBIfam" id="NF008510">
    <property type="entry name" value="PRK11427.1"/>
    <property type="match status" value="1"/>
</dbReference>
<evidence type="ECO:0000256" key="2">
    <source>
        <dbReference type="ARBA" id="ARBA00022448"/>
    </source>
</evidence>
<feature type="transmembrane region" description="Helical" evidence="7">
    <location>
        <begin position="155"/>
        <end position="178"/>
    </location>
</feature>
<dbReference type="InterPro" id="IPR006726">
    <property type="entry name" value="PHBA_efflux_AaeB/fusaric-R"/>
</dbReference>
<keyword evidence="3" id="KW-1003">Cell membrane</keyword>
<dbReference type="Pfam" id="PF04632">
    <property type="entry name" value="FUSC"/>
    <property type="match status" value="1"/>
</dbReference>
<dbReference type="AlphaFoldDB" id="A0A9P3Z7A4"/>
<evidence type="ECO:0000256" key="1">
    <source>
        <dbReference type="ARBA" id="ARBA00004651"/>
    </source>
</evidence>
<dbReference type="GO" id="GO:0005886">
    <property type="term" value="C:plasma membrane"/>
    <property type="evidence" value="ECO:0007669"/>
    <property type="project" value="UniProtKB-SubCell"/>
</dbReference>